<sequence>MQDRRAPFMELCRMKEDCIEMSWNVEYIFYMTGIIPPSRSTEGLAFSPCPRMNARTIQKKKEEEAIPNLFCREVLILPYGFLLSDDPILVEKNSCFVRRNANFVSKERKIRCVLTGEWSGTYS</sequence>
<evidence type="ECO:0000313" key="2">
    <source>
        <dbReference type="Proteomes" id="UP001164929"/>
    </source>
</evidence>
<comment type="caution">
    <text evidence="1">The sequence shown here is derived from an EMBL/GenBank/DDBJ whole genome shotgun (WGS) entry which is preliminary data.</text>
</comment>
<reference evidence="1" key="1">
    <citation type="journal article" date="2023" name="Mol. Ecol. Resour.">
        <title>Chromosome-level genome assembly of a triploid poplar Populus alba 'Berolinensis'.</title>
        <authorList>
            <person name="Chen S."/>
            <person name="Yu Y."/>
            <person name="Wang X."/>
            <person name="Wang S."/>
            <person name="Zhang T."/>
            <person name="Zhou Y."/>
            <person name="He R."/>
            <person name="Meng N."/>
            <person name="Wang Y."/>
            <person name="Liu W."/>
            <person name="Liu Z."/>
            <person name="Liu J."/>
            <person name="Guo Q."/>
            <person name="Huang H."/>
            <person name="Sederoff R.R."/>
            <person name="Wang G."/>
            <person name="Qu G."/>
            <person name="Chen S."/>
        </authorList>
    </citation>
    <scope>NUCLEOTIDE SEQUENCE</scope>
    <source>
        <strain evidence="1">SC-2020</strain>
    </source>
</reference>
<accession>A0AAD6LZL7</accession>
<organism evidence="1 2">
    <name type="scientific">Populus alba x Populus x berolinensis</name>
    <dbReference type="NCBI Taxonomy" id="444605"/>
    <lineage>
        <taxon>Eukaryota</taxon>
        <taxon>Viridiplantae</taxon>
        <taxon>Streptophyta</taxon>
        <taxon>Embryophyta</taxon>
        <taxon>Tracheophyta</taxon>
        <taxon>Spermatophyta</taxon>
        <taxon>Magnoliopsida</taxon>
        <taxon>eudicotyledons</taxon>
        <taxon>Gunneridae</taxon>
        <taxon>Pentapetalae</taxon>
        <taxon>rosids</taxon>
        <taxon>fabids</taxon>
        <taxon>Malpighiales</taxon>
        <taxon>Salicaceae</taxon>
        <taxon>Saliceae</taxon>
        <taxon>Populus</taxon>
    </lineage>
</organism>
<keyword evidence="2" id="KW-1185">Reference proteome</keyword>
<dbReference type="Proteomes" id="UP001164929">
    <property type="component" value="Chromosome 13"/>
</dbReference>
<name>A0AAD6LZL7_9ROSI</name>
<protein>
    <submittedName>
        <fullName evidence="1">Uncharacterized protein</fullName>
    </submittedName>
</protein>
<gene>
    <name evidence="1" type="ORF">NC653_031916</name>
</gene>
<evidence type="ECO:0000313" key="1">
    <source>
        <dbReference type="EMBL" id="KAJ6976213.1"/>
    </source>
</evidence>
<dbReference type="AlphaFoldDB" id="A0AAD6LZL7"/>
<proteinExistence type="predicted"/>
<dbReference type="EMBL" id="JAQIZT010000013">
    <property type="protein sequence ID" value="KAJ6976213.1"/>
    <property type="molecule type" value="Genomic_DNA"/>
</dbReference>